<keyword evidence="7 9" id="KW-0472">Membrane</keyword>
<organism evidence="11 12">
    <name type="scientific">Elioraea tepida</name>
    <dbReference type="NCBI Taxonomy" id="2843330"/>
    <lineage>
        <taxon>Bacteria</taxon>
        <taxon>Pseudomonadati</taxon>
        <taxon>Pseudomonadota</taxon>
        <taxon>Alphaproteobacteria</taxon>
        <taxon>Acetobacterales</taxon>
        <taxon>Elioraeaceae</taxon>
        <taxon>Elioraea</taxon>
    </lineage>
</organism>
<name>A0A975U5L8_9PROT</name>
<evidence type="ECO:0000313" key="11">
    <source>
        <dbReference type="EMBL" id="QXM26188.1"/>
    </source>
</evidence>
<evidence type="ECO:0000256" key="2">
    <source>
        <dbReference type="ARBA" id="ARBA00022448"/>
    </source>
</evidence>
<proteinExistence type="inferred from homology"/>
<evidence type="ECO:0000256" key="7">
    <source>
        <dbReference type="ARBA" id="ARBA00023136"/>
    </source>
</evidence>
<reference evidence="11" key="1">
    <citation type="submission" date="2021-06" db="EMBL/GenBank/DDBJ databases">
        <title>Elioraea tepida, sp. nov., a moderately thermophilic aerobic anoxygenic phototrophic bacterium isolated from an alkaline siliceous hot spring mat community in Yellowstone National Park, WY, USA.</title>
        <authorList>
            <person name="Saini M.K."/>
            <person name="Yoshida S."/>
            <person name="Sebastian A."/>
            <person name="Hirose S."/>
            <person name="Hara E."/>
            <person name="Tamaki H."/>
            <person name="Soulier N.T."/>
            <person name="Albert I."/>
            <person name="Hanada S."/>
            <person name="Bryant D.A."/>
            <person name="Tank M."/>
        </authorList>
    </citation>
    <scope>NUCLEOTIDE SEQUENCE</scope>
    <source>
        <strain evidence="11">MS-P2</strain>
    </source>
</reference>
<feature type="transmembrane region" description="Helical" evidence="9">
    <location>
        <begin position="87"/>
        <end position="112"/>
    </location>
</feature>
<comment type="subunit">
    <text evidence="9">The complex comprises the extracytoplasmic solute receptor protein and the two transmembrane proteins.</text>
</comment>
<dbReference type="PANTHER" id="PTHR35011">
    <property type="entry name" value="2,3-DIKETO-L-GULONATE TRAP TRANSPORTER SMALL PERMEASE PROTEIN YIAM"/>
    <property type="match status" value="1"/>
</dbReference>
<comment type="subcellular location">
    <subcellularLocation>
        <location evidence="1 9">Cell inner membrane</location>
        <topology evidence="1 9">Multi-pass membrane protein</topology>
    </subcellularLocation>
</comment>
<accession>A0A975U5L8</accession>
<evidence type="ECO:0000313" key="12">
    <source>
        <dbReference type="Proteomes" id="UP000694001"/>
    </source>
</evidence>
<keyword evidence="5 9" id="KW-0812">Transmembrane</keyword>
<feature type="domain" description="Tripartite ATP-independent periplasmic transporters DctQ component" evidence="10">
    <location>
        <begin position="24"/>
        <end position="157"/>
    </location>
</feature>
<keyword evidence="4 9" id="KW-0997">Cell inner membrane</keyword>
<dbReference type="GO" id="GO:0005886">
    <property type="term" value="C:plasma membrane"/>
    <property type="evidence" value="ECO:0007669"/>
    <property type="project" value="UniProtKB-SubCell"/>
</dbReference>
<keyword evidence="6 9" id="KW-1133">Transmembrane helix</keyword>
<feature type="transmembrane region" description="Helical" evidence="9">
    <location>
        <begin position="20"/>
        <end position="38"/>
    </location>
</feature>
<dbReference type="PANTHER" id="PTHR35011:SF4">
    <property type="entry name" value="SLL1102 PROTEIN"/>
    <property type="match status" value="1"/>
</dbReference>
<evidence type="ECO:0000256" key="9">
    <source>
        <dbReference type="RuleBase" id="RU369079"/>
    </source>
</evidence>
<dbReference type="Pfam" id="PF04290">
    <property type="entry name" value="DctQ"/>
    <property type="match status" value="1"/>
</dbReference>
<evidence type="ECO:0000259" key="10">
    <source>
        <dbReference type="Pfam" id="PF04290"/>
    </source>
</evidence>
<dbReference type="InterPro" id="IPR055348">
    <property type="entry name" value="DctQ"/>
</dbReference>
<feature type="transmembrane region" description="Helical" evidence="9">
    <location>
        <begin position="50"/>
        <end position="66"/>
    </location>
</feature>
<dbReference type="Proteomes" id="UP000694001">
    <property type="component" value="Chromosome"/>
</dbReference>
<gene>
    <name evidence="11" type="ORF">KO353_03225</name>
</gene>
<keyword evidence="12" id="KW-1185">Reference proteome</keyword>
<dbReference type="InterPro" id="IPR007387">
    <property type="entry name" value="TRAP_DctQ"/>
</dbReference>
<keyword evidence="2 9" id="KW-0813">Transport</keyword>
<evidence type="ECO:0000256" key="5">
    <source>
        <dbReference type="ARBA" id="ARBA00022692"/>
    </source>
</evidence>
<dbReference type="EMBL" id="CP076448">
    <property type="protein sequence ID" value="QXM26188.1"/>
    <property type="molecule type" value="Genomic_DNA"/>
</dbReference>
<evidence type="ECO:0000256" key="1">
    <source>
        <dbReference type="ARBA" id="ARBA00004429"/>
    </source>
</evidence>
<comment type="similarity">
    <text evidence="8 9">Belongs to the TRAP transporter small permease family.</text>
</comment>
<evidence type="ECO:0000256" key="6">
    <source>
        <dbReference type="ARBA" id="ARBA00022989"/>
    </source>
</evidence>
<protein>
    <recommendedName>
        <fullName evidence="9">TRAP transporter small permease protein</fullName>
    </recommendedName>
</protein>
<dbReference type="KEGG" id="elio:KO353_03225"/>
<comment type="function">
    <text evidence="9">Part of the tripartite ATP-independent periplasmic (TRAP) transport system.</text>
</comment>
<evidence type="ECO:0000256" key="3">
    <source>
        <dbReference type="ARBA" id="ARBA00022475"/>
    </source>
</evidence>
<dbReference type="GO" id="GO:0022857">
    <property type="term" value="F:transmembrane transporter activity"/>
    <property type="evidence" value="ECO:0007669"/>
    <property type="project" value="UniProtKB-UniRule"/>
</dbReference>
<feature type="transmembrane region" description="Helical" evidence="9">
    <location>
        <begin position="132"/>
        <end position="154"/>
    </location>
</feature>
<sequence>MAGRALDAFSDRLGRTVRWLAVPLVLVQFAVVVLRYAFSTSLIQMQEAVIYLHATLFMLAIAFTMRQEGHVRVDVLYAALPPRRRALIDLIGVLVAVIPFCLLMLWTCWPFVAASWRIREGAIAYGGIPYQYLLKSLIPAMAILLLLQAVAHLCRCALTLVGRRVDHRAGQLANGA</sequence>
<keyword evidence="3" id="KW-1003">Cell membrane</keyword>
<evidence type="ECO:0000256" key="8">
    <source>
        <dbReference type="ARBA" id="ARBA00038436"/>
    </source>
</evidence>
<dbReference type="AlphaFoldDB" id="A0A975U5L8"/>
<evidence type="ECO:0000256" key="4">
    <source>
        <dbReference type="ARBA" id="ARBA00022519"/>
    </source>
</evidence>